<feature type="compositionally biased region" description="Low complexity" evidence="1">
    <location>
        <begin position="1"/>
        <end position="12"/>
    </location>
</feature>
<accession>A0ABN9QTD0</accession>
<feature type="region of interest" description="Disordered" evidence="1">
    <location>
        <begin position="1"/>
        <end position="52"/>
    </location>
</feature>
<evidence type="ECO:0000313" key="2">
    <source>
        <dbReference type="EMBL" id="CAK0808338.1"/>
    </source>
</evidence>
<feature type="compositionally biased region" description="Gly residues" evidence="1">
    <location>
        <begin position="13"/>
        <end position="23"/>
    </location>
</feature>
<gene>
    <name evidence="2" type="ORF">PCOR1329_LOCUS13970</name>
</gene>
<dbReference type="Proteomes" id="UP001189429">
    <property type="component" value="Unassembled WGS sequence"/>
</dbReference>
<name>A0ABN9QTD0_9DINO</name>
<evidence type="ECO:0000313" key="3">
    <source>
        <dbReference type="Proteomes" id="UP001189429"/>
    </source>
</evidence>
<sequence>MSPGAAAPSSLGGAPGGCTGGARSGNTEDRSNTSSPGWLPAKAAATSKSFFESPQSLVTTAARVGISPNTSASLATGSWGSTGVRQHPARKPPSSAMGR</sequence>
<keyword evidence="3" id="KW-1185">Reference proteome</keyword>
<feature type="compositionally biased region" description="Polar residues" evidence="1">
    <location>
        <begin position="68"/>
        <end position="84"/>
    </location>
</feature>
<feature type="region of interest" description="Disordered" evidence="1">
    <location>
        <begin position="68"/>
        <end position="99"/>
    </location>
</feature>
<dbReference type="EMBL" id="CAUYUJ010004147">
    <property type="protein sequence ID" value="CAK0808338.1"/>
    <property type="molecule type" value="Genomic_DNA"/>
</dbReference>
<organism evidence="2 3">
    <name type="scientific">Prorocentrum cordatum</name>
    <dbReference type="NCBI Taxonomy" id="2364126"/>
    <lineage>
        <taxon>Eukaryota</taxon>
        <taxon>Sar</taxon>
        <taxon>Alveolata</taxon>
        <taxon>Dinophyceae</taxon>
        <taxon>Prorocentrales</taxon>
        <taxon>Prorocentraceae</taxon>
        <taxon>Prorocentrum</taxon>
    </lineage>
</organism>
<proteinExistence type="predicted"/>
<reference evidence="2" key="1">
    <citation type="submission" date="2023-10" db="EMBL/GenBank/DDBJ databases">
        <authorList>
            <person name="Chen Y."/>
            <person name="Shah S."/>
            <person name="Dougan E. K."/>
            <person name="Thang M."/>
            <person name="Chan C."/>
        </authorList>
    </citation>
    <scope>NUCLEOTIDE SEQUENCE [LARGE SCALE GENOMIC DNA]</scope>
</reference>
<evidence type="ECO:0000256" key="1">
    <source>
        <dbReference type="SAM" id="MobiDB-lite"/>
    </source>
</evidence>
<protein>
    <submittedName>
        <fullName evidence="2">Uncharacterized protein</fullName>
    </submittedName>
</protein>
<comment type="caution">
    <text evidence="2">The sequence shown here is derived from an EMBL/GenBank/DDBJ whole genome shotgun (WGS) entry which is preliminary data.</text>
</comment>